<gene>
    <name evidence="1" type="ORF">LCPAC304_05750</name>
</gene>
<protein>
    <submittedName>
        <fullName evidence="1">Thermonuclease/nuclease</fullName>
    </submittedName>
</protein>
<dbReference type="SUPFAM" id="SSF50199">
    <property type="entry name" value="Staphylococcal nuclease"/>
    <property type="match status" value="1"/>
</dbReference>
<name>A0A481Z8H9_9VIRU</name>
<reference evidence="1" key="1">
    <citation type="journal article" date="2019" name="MBio">
        <title>Virus Genomes from Deep Sea Sediments Expand the Ocean Megavirome and Support Independent Origins of Viral Gigantism.</title>
        <authorList>
            <person name="Backstrom D."/>
            <person name="Yutin N."/>
            <person name="Jorgensen S.L."/>
            <person name="Dharamshi J."/>
            <person name="Homa F."/>
            <person name="Zaremba-Niedwiedzka K."/>
            <person name="Spang A."/>
            <person name="Wolf Y.I."/>
            <person name="Koonin E.V."/>
            <person name="Ettema T.J."/>
        </authorList>
    </citation>
    <scope>NUCLEOTIDE SEQUENCE</scope>
</reference>
<dbReference type="EMBL" id="MK500569">
    <property type="protein sequence ID" value="QBK92228.1"/>
    <property type="molecule type" value="Genomic_DNA"/>
</dbReference>
<proteinExistence type="predicted"/>
<accession>A0A481Z8H9</accession>
<evidence type="ECO:0000313" key="1">
    <source>
        <dbReference type="EMBL" id="QBK92228.1"/>
    </source>
</evidence>
<dbReference type="Gene3D" id="2.40.50.90">
    <property type="match status" value="1"/>
</dbReference>
<sequence length="160" mass="18843">MFCTTNNRTRQKRQHRKLLSIDPEDVPACFEANDELVNARIVRVIDGYTVEVLFLHGGKVPTKIKIRVQGVNIPKLRSKRKIERKAARHVKEEVEKELSKQKVVEVVFYRWDKYGGRVLGDIQMNDGYLSDYLLVNCYGQFYEGRKKIPFSDEDLERMFF</sequence>
<dbReference type="InterPro" id="IPR035437">
    <property type="entry name" value="SNase_OB-fold_sf"/>
</dbReference>
<organism evidence="1">
    <name type="scientific">Pithovirus LCPAC304</name>
    <dbReference type="NCBI Taxonomy" id="2506594"/>
    <lineage>
        <taxon>Viruses</taxon>
        <taxon>Pithoviruses</taxon>
    </lineage>
</organism>